<feature type="transmembrane region" description="Helical" evidence="9">
    <location>
        <begin position="47"/>
        <end position="66"/>
    </location>
</feature>
<dbReference type="Proteomes" id="UP001295684">
    <property type="component" value="Unassembled WGS sequence"/>
</dbReference>
<keyword evidence="7" id="KW-0862">Zinc</keyword>
<evidence type="ECO:0000256" key="4">
    <source>
        <dbReference type="ARBA" id="ARBA00022723"/>
    </source>
</evidence>
<keyword evidence="12" id="KW-1185">Reference proteome</keyword>
<keyword evidence="9" id="KW-0472">Membrane</keyword>
<comment type="caution">
    <text evidence="11">The sequence shown here is derived from an EMBL/GenBank/DDBJ whole genome shotgun (WGS) entry which is preliminary data.</text>
</comment>
<evidence type="ECO:0000256" key="5">
    <source>
        <dbReference type="ARBA" id="ARBA00022771"/>
    </source>
</evidence>
<sequence length="525" mass="61093">MALECVIINTGVIVIEYVHSTLFISTIIANLIISVLYLFLHIKEPEIFLIWALSSVVFHTISYVTYITRPINSHPNVCRRFLRMTLPEQMWKFILCRWLYKYVEKYAIISHLIHMTGMLLFCLLFGLYLNPLLHESYNREDSPKGDEIAVGQFAFISSICLGLDIFIMEILIALSMIPVLPISALIYLCSYCCCCPKVRRVMNEKQDNDEDSDDEEAEFFRKFKKGETLQQLLLYIYQNNKIIFKKANFRDHCEELTTNVASSPKKRDNESFFREEALSKDQPRDESFITNEVTRKITEMELLDDISENECPDTSLTPVRAYDPALQAFIEDVHREFDLDSDSNDKSISINQRRSEEKKHLQIKNMKDKRTRLLSEHIQPANKIVKRTFKKTGASFKVIRGRTSMKKIDRGVLCTICQDDANENDSMLQLDCGKTHILHFGCLKEWVTRKPECPSCRSDLIKLYSKKILEEAKKNNEIFEEDGCVYAEDLIPMKKAKIKLFKQIEAFENQEKKDDNASLSILQRV</sequence>
<proteinExistence type="predicted"/>
<dbReference type="PROSITE" id="PS50089">
    <property type="entry name" value="ZF_RING_2"/>
    <property type="match status" value="1"/>
</dbReference>
<organism evidence="11 12">
    <name type="scientific">Euplotes crassus</name>
    <dbReference type="NCBI Taxonomy" id="5936"/>
    <lineage>
        <taxon>Eukaryota</taxon>
        <taxon>Sar</taxon>
        <taxon>Alveolata</taxon>
        <taxon>Ciliophora</taxon>
        <taxon>Intramacronucleata</taxon>
        <taxon>Spirotrichea</taxon>
        <taxon>Hypotrichia</taxon>
        <taxon>Euplotida</taxon>
        <taxon>Euplotidae</taxon>
        <taxon>Moneuplotes</taxon>
    </lineage>
</organism>
<evidence type="ECO:0000256" key="6">
    <source>
        <dbReference type="ARBA" id="ARBA00022786"/>
    </source>
</evidence>
<dbReference type="GO" id="GO:0061630">
    <property type="term" value="F:ubiquitin protein ligase activity"/>
    <property type="evidence" value="ECO:0007669"/>
    <property type="project" value="UniProtKB-EC"/>
</dbReference>
<accession>A0AAD1UBZ3</accession>
<dbReference type="InterPro" id="IPR045191">
    <property type="entry name" value="MBR1/2-like"/>
</dbReference>
<dbReference type="Gene3D" id="3.30.40.10">
    <property type="entry name" value="Zinc/RING finger domain, C3HC4 (zinc finger)"/>
    <property type="match status" value="1"/>
</dbReference>
<keyword evidence="5 8" id="KW-0863">Zinc-finger</keyword>
<evidence type="ECO:0000256" key="1">
    <source>
        <dbReference type="ARBA" id="ARBA00000900"/>
    </source>
</evidence>
<protein>
    <recommendedName>
        <fullName evidence="2">RING-type E3 ubiquitin transferase</fullName>
        <ecNumber evidence="2">2.3.2.27</ecNumber>
    </recommendedName>
</protein>
<dbReference type="GO" id="GO:0008270">
    <property type="term" value="F:zinc ion binding"/>
    <property type="evidence" value="ECO:0007669"/>
    <property type="project" value="UniProtKB-KW"/>
</dbReference>
<feature type="transmembrane region" description="Helical" evidence="9">
    <location>
        <begin position="165"/>
        <end position="188"/>
    </location>
</feature>
<dbReference type="InterPro" id="IPR013083">
    <property type="entry name" value="Znf_RING/FYVE/PHD"/>
</dbReference>
<name>A0AAD1UBZ3_EUPCR</name>
<dbReference type="PANTHER" id="PTHR22937:SF219">
    <property type="entry name" value="RING-TYPE E3 UBIQUITIN TRANSFERASE"/>
    <property type="match status" value="1"/>
</dbReference>
<dbReference type="EMBL" id="CAMPGE010004970">
    <property type="protein sequence ID" value="CAI2363821.1"/>
    <property type="molecule type" value="Genomic_DNA"/>
</dbReference>
<keyword evidence="9" id="KW-1133">Transmembrane helix</keyword>
<keyword evidence="9" id="KW-0812">Transmembrane</keyword>
<evidence type="ECO:0000256" key="8">
    <source>
        <dbReference type="PROSITE-ProRule" id="PRU00175"/>
    </source>
</evidence>
<feature type="transmembrane region" description="Helical" evidence="9">
    <location>
        <begin position="108"/>
        <end position="129"/>
    </location>
</feature>
<keyword evidence="3" id="KW-0808">Transferase</keyword>
<evidence type="ECO:0000313" key="11">
    <source>
        <dbReference type="EMBL" id="CAI2363821.1"/>
    </source>
</evidence>
<reference evidence="11" key="1">
    <citation type="submission" date="2023-07" db="EMBL/GenBank/DDBJ databases">
        <authorList>
            <consortium name="AG Swart"/>
            <person name="Singh M."/>
            <person name="Singh A."/>
            <person name="Seah K."/>
            <person name="Emmerich C."/>
        </authorList>
    </citation>
    <scope>NUCLEOTIDE SEQUENCE</scope>
    <source>
        <strain evidence="11">DP1</strain>
    </source>
</reference>
<gene>
    <name evidence="11" type="ORF">ECRASSUSDP1_LOCUS5161</name>
</gene>
<comment type="catalytic activity">
    <reaction evidence="1">
        <text>S-ubiquitinyl-[E2 ubiquitin-conjugating enzyme]-L-cysteine + [acceptor protein]-L-lysine = [E2 ubiquitin-conjugating enzyme]-L-cysteine + N(6)-ubiquitinyl-[acceptor protein]-L-lysine.</text>
        <dbReference type="EC" id="2.3.2.27"/>
    </reaction>
</comment>
<dbReference type="SUPFAM" id="SSF57850">
    <property type="entry name" value="RING/U-box"/>
    <property type="match status" value="1"/>
</dbReference>
<evidence type="ECO:0000256" key="7">
    <source>
        <dbReference type="ARBA" id="ARBA00022833"/>
    </source>
</evidence>
<keyword evidence="4" id="KW-0479">Metal-binding</keyword>
<evidence type="ECO:0000256" key="9">
    <source>
        <dbReference type="SAM" id="Phobius"/>
    </source>
</evidence>
<dbReference type="AlphaFoldDB" id="A0AAD1UBZ3"/>
<feature type="transmembrane region" description="Helical" evidence="9">
    <location>
        <begin position="20"/>
        <end position="40"/>
    </location>
</feature>
<dbReference type="EC" id="2.3.2.27" evidence="2"/>
<dbReference type="InterPro" id="IPR001841">
    <property type="entry name" value="Znf_RING"/>
</dbReference>
<evidence type="ECO:0000259" key="10">
    <source>
        <dbReference type="PROSITE" id="PS50089"/>
    </source>
</evidence>
<evidence type="ECO:0000313" key="12">
    <source>
        <dbReference type="Proteomes" id="UP001295684"/>
    </source>
</evidence>
<feature type="domain" description="RING-type" evidence="10">
    <location>
        <begin position="414"/>
        <end position="457"/>
    </location>
</feature>
<dbReference type="Pfam" id="PF13639">
    <property type="entry name" value="zf-RING_2"/>
    <property type="match status" value="1"/>
</dbReference>
<evidence type="ECO:0000256" key="2">
    <source>
        <dbReference type="ARBA" id="ARBA00012483"/>
    </source>
</evidence>
<keyword evidence="6" id="KW-0833">Ubl conjugation pathway</keyword>
<evidence type="ECO:0000256" key="3">
    <source>
        <dbReference type="ARBA" id="ARBA00022679"/>
    </source>
</evidence>
<dbReference type="PANTHER" id="PTHR22937">
    <property type="entry name" value="E3 UBIQUITIN-PROTEIN LIGASE RNF165"/>
    <property type="match status" value="1"/>
</dbReference>